<evidence type="ECO:0000313" key="1">
    <source>
        <dbReference type="Proteomes" id="UP000887564"/>
    </source>
</evidence>
<dbReference type="WBParaSite" id="PEQ_0000886201-mRNA-1">
    <property type="protein sequence ID" value="PEQ_0000886201-mRNA-1"/>
    <property type="gene ID" value="PEQ_0000886201"/>
</dbReference>
<dbReference type="AlphaFoldDB" id="A0A914RRC5"/>
<dbReference type="InterPro" id="IPR015915">
    <property type="entry name" value="Kelch-typ_b-propeller"/>
</dbReference>
<dbReference type="InterPro" id="IPR011498">
    <property type="entry name" value="Kelch_2"/>
</dbReference>
<evidence type="ECO:0000313" key="2">
    <source>
        <dbReference type="WBParaSite" id="PEQ_0000886201-mRNA-1"/>
    </source>
</evidence>
<dbReference type="SUPFAM" id="SSF50965">
    <property type="entry name" value="Galactose oxidase, central domain"/>
    <property type="match status" value="1"/>
</dbReference>
<sequence>NCRDESWKAVDCVGGPGQTPSTEVGHWWGRAGFLAGTTLTICTGNYVTDQLEVNQLRIDSEPYRWEKLVPRSGAEFTFPLVKHQIVVYDNKVFVFGGSVNVSRIGGALFHNGDSVDLLDAVLRLDLKEKSWNAFSTLKGCCKPVTSVPCSEFGCHFSGLCTQILSASPRTRLTLRDTCFQRAEVEVGQFTRRSSESGSYELFTMQQSSMPFYGVFRAHVGLLRRSEVLVTKYVALNVLHVVGVEAFGEVKCWFT</sequence>
<dbReference type="Pfam" id="PF07646">
    <property type="entry name" value="Kelch_2"/>
    <property type="match status" value="1"/>
</dbReference>
<proteinExistence type="predicted"/>
<name>A0A914RRC5_PAREQ</name>
<dbReference type="Gene3D" id="2.120.10.80">
    <property type="entry name" value="Kelch-type beta propeller"/>
    <property type="match status" value="1"/>
</dbReference>
<dbReference type="InterPro" id="IPR011043">
    <property type="entry name" value="Gal_Oxase/kelch_b-propeller"/>
</dbReference>
<protein>
    <submittedName>
        <fullName evidence="2">PLD phosphodiesterase domain-containing protein</fullName>
    </submittedName>
</protein>
<keyword evidence="1" id="KW-1185">Reference proteome</keyword>
<accession>A0A914RRC5</accession>
<organism evidence="1 2">
    <name type="scientific">Parascaris equorum</name>
    <name type="common">Equine roundworm</name>
    <dbReference type="NCBI Taxonomy" id="6256"/>
    <lineage>
        <taxon>Eukaryota</taxon>
        <taxon>Metazoa</taxon>
        <taxon>Ecdysozoa</taxon>
        <taxon>Nematoda</taxon>
        <taxon>Chromadorea</taxon>
        <taxon>Rhabditida</taxon>
        <taxon>Spirurina</taxon>
        <taxon>Ascaridomorpha</taxon>
        <taxon>Ascaridoidea</taxon>
        <taxon>Ascarididae</taxon>
        <taxon>Parascaris</taxon>
    </lineage>
</organism>
<reference evidence="2" key="1">
    <citation type="submission" date="2022-11" db="UniProtKB">
        <authorList>
            <consortium name="WormBaseParasite"/>
        </authorList>
    </citation>
    <scope>IDENTIFICATION</scope>
</reference>
<dbReference type="Proteomes" id="UP000887564">
    <property type="component" value="Unplaced"/>
</dbReference>